<dbReference type="EMBL" id="JBHRZI010000011">
    <property type="protein sequence ID" value="MFC3892373.1"/>
    <property type="molecule type" value="Genomic_DNA"/>
</dbReference>
<accession>A0ABV8BQ52</accession>
<evidence type="ECO:0000313" key="3">
    <source>
        <dbReference type="Proteomes" id="UP001595690"/>
    </source>
</evidence>
<feature type="signal peptide" evidence="1">
    <location>
        <begin position="1"/>
        <end position="22"/>
    </location>
</feature>
<keyword evidence="3" id="KW-1185">Reference proteome</keyword>
<evidence type="ECO:0008006" key="4">
    <source>
        <dbReference type="Google" id="ProtNLM"/>
    </source>
</evidence>
<dbReference type="PROSITE" id="PS51257">
    <property type="entry name" value="PROKAR_LIPOPROTEIN"/>
    <property type="match status" value="1"/>
</dbReference>
<keyword evidence="1" id="KW-0732">Signal</keyword>
<protein>
    <recommendedName>
        <fullName evidence="4">Lipoprotein</fullName>
    </recommendedName>
</protein>
<name>A0ABV8BQ52_9PSEU</name>
<comment type="caution">
    <text evidence="2">The sequence shown here is derived from an EMBL/GenBank/DDBJ whole genome shotgun (WGS) entry which is preliminary data.</text>
</comment>
<evidence type="ECO:0000313" key="2">
    <source>
        <dbReference type="EMBL" id="MFC3892373.1"/>
    </source>
</evidence>
<feature type="chain" id="PRO_5047460284" description="Lipoprotein" evidence="1">
    <location>
        <begin position="23"/>
        <end position="106"/>
    </location>
</feature>
<dbReference type="RefSeq" id="WP_382372106.1">
    <property type="nucleotide sequence ID" value="NZ_JBHRZI010000011.1"/>
</dbReference>
<dbReference type="Proteomes" id="UP001595690">
    <property type="component" value="Unassembled WGS sequence"/>
</dbReference>
<organism evidence="2 3">
    <name type="scientific">Lentzea rhizosphaerae</name>
    <dbReference type="NCBI Taxonomy" id="2041025"/>
    <lineage>
        <taxon>Bacteria</taxon>
        <taxon>Bacillati</taxon>
        <taxon>Actinomycetota</taxon>
        <taxon>Actinomycetes</taxon>
        <taxon>Pseudonocardiales</taxon>
        <taxon>Pseudonocardiaceae</taxon>
        <taxon>Lentzea</taxon>
    </lineage>
</organism>
<reference evidence="3" key="1">
    <citation type="journal article" date="2019" name="Int. J. Syst. Evol. Microbiol.">
        <title>The Global Catalogue of Microorganisms (GCM) 10K type strain sequencing project: providing services to taxonomists for standard genome sequencing and annotation.</title>
        <authorList>
            <consortium name="The Broad Institute Genomics Platform"/>
            <consortium name="The Broad Institute Genome Sequencing Center for Infectious Disease"/>
            <person name="Wu L."/>
            <person name="Ma J."/>
        </authorList>
    </citation>
    <scope>NUCLEOTIDE SEQUENCE [LARGE SCALE GENOMIC DNA]</scope>
    <source>
        <strain evidence="3">CGMCC 4.7405</strain>
    </source>
</reference>
<evidence type="ECO:0000256" key="1">
    <source>
        <dbReference type="SAM" id="SignalP"/>
    </source>
</evidence>
<proteinExistence type="predicted"/>
<sequence>MRKLAAALLGCLLLTGCAASWQGEVRYKILSVDNSTPTEMFKLELVGDAPRGSLGSDSLSPRFLQPSKVSGGAVVGDEIVCSTRQEKGSAIGDSNVQTYLDECKKA</sequence>
<gene>
    <name evidence="2" type="ORF">ACFOWZ_12900</name>
</gene>